<protein>
    <submittedName>
        <fullName evidence="1">Uncharacterized protein</fullName>
    </submittedName>
</protein>
<name>A0ACB9ZY71_CATRO</name>
<dbReference type="EMBL" id="CM044707">
    <property type="protein sequence ID" value="KAI5653469.1"/>
    <property type="molecule type" value="Genomic_DNA"/>
</dbReference>
<evidence type="ECO:0000313" key="2">
    <source>
        <dbReference type="Proteomes" id="UP001060085"/>
    </source>
</evidence>
<organism evidence="1 2">
    <name type="scientific">Catharanthus roseus</name>
    <name type="common">Madagascar periwinkle</name>
    <name type="synonym">Vinca rosea</name>
    <dbReference type="NCBI Taxonomy" id="4058"/>
    <lineage>
        <taxon>Eukaryota</taxon>
        <taxon>Viridiplantae</taxon>
        <taxon>Streptophyta</taxon>
        <taxon>Embryophyta</taxon>
        <taxon>Tracheophyta</taxon>
        <taxon>Spermatophyta</taxon>
        <taxon>Magnoliopsida</taxon>
        <taxon>eudicotyledons</taxon>
        <taxon>Gunneridae</taxon>
        <taxon>Pentapetalae</taxon>
        <taxon>asterids</taxon>
        <taxon>lamiids</taxon>
        <taxon>Gentianales</taxon>
        <taxon>Apocynaceae</taxon>
        <taxon>Rauvolfioideae</taxon>
        <taxon>Vinceae</taxon>
        <taxon>Catharanthinae</taxon>
        <taxon>Catharanthus</taxon>
    </lineage>
</organism>
<gene>
    <name evidence="1" type="ORF">M9H77_30656</name>
</gene>
<proteinExistence type="predicted"/>
<sequence length="126" mass="13931">MEETKEVSLGGFVASKSKEEEFLDPTAVSRVHPTTHGKVLAKKEESSLNLPSTTEEFEKTNLPHTIGQDLPMPVLTSIVGVAWEFRSFLGIWRIGEASLSLVDSPPNIRSIVSGNVLFLSKQWTTY</sequence>
<reference evidence="2" key="1">
    <citation type="journal article" date="2023" name="Nat. Plants">
        <title>Single-cell RNA sequencing provides a high-resolution roadmap for understanding the multicellular compartmentation of specialized metabolism.</title>
        <authorList>
            <person name="Sun S."/>
            <person name="Shen X."/>
            <person name="Li Y."/>
            <person name="Li Y."/>
            <person name="Wang S."/>
            <person name="Li R."/>
            <person name="Zhang H."/>
            <person name="Shen G."/>
            <person name="Guo B."/>
            <person name="Wei J."/>
            <person name="Xu J."/>
            <person name="St-Pierre B."/>
            <person name="Chen S."/>
            <person name="Sun C."/>
        </authorList>
    </citation>
    <scope>NUCLEOTIDE SEQUENCE [LARGE SCALE GENOMIC DNA]</scope>
</reference>
<evidence type="ECO:0000313" key="1">
    <source>
        <dbReference type="EMBL" id="KAI5653469.1"/>
    </source>
</evidence>
<keyword evidence="2" id="KW-1185">Reference proteome</keyword>
<accession>A0ACB9ZY71</accession>
<dbReference type="Proteomes" id="UP001060085">
    <property type="component" value="Linkage Group LG07"/>
</dbReference>
<comment type="caution">
    <text evidence="1">The sequence shown here is derived from an EMBL/GenBank/DDBJ whole genome shotgun (WGS) entry which is preliminary data.</text>
</comment>